<comment type="caution">
    <text evidence="2">The sequence shown here is derived from an EMBL/GenBank/DDBJ whole genome shotgun (WGS) entry which is preliminary data.</text>
</comment>
<keyword evidence="3" id="KW-1185">Reference proteome</keyword>
<dbReference type="OrthoDB" id="3552651at2759"/>
<dbReference type="Proteomes" id="UP000256328">
    <property type="component" value="Unassembled WGS sequence"/>
</dbReference>
<feature type="signal peptide" evidence="1">
    <location>
        <begin position="1"/>
        <end position="19"/>
    </location>
</feature>
<evidence type="ECO:0008006" key="4">
    <source>
        <dbReference type="Google" id="ProtNLM"/>
    </source>
</evidence>
<sequence>MQFQFVFAAWFVLFASVAAAPAPQDPAVQCWSTCSTDCVNSGSLRGGLYSTDGTCTCLSRVKERAAEPAPQDAAVQCWSSCSTDCVNSGSLRGDLCSTDGVYTCLSGVKERAAEPVLQSSE</sequence>
<gene>
    <name evidence="2" type="ORF">BP5796_13131</name>
</gene>
<proteinExistence type="predicted"/>
<dbReference type="AlphaFoldDB" id="A0A3D8Q474"/>
<dbReference type="EMBL" id="PDLN01000026">
    <property type="protein sequence ID" value="RDW56490.1"/>
    <property type="molecule type" value="Genomic_DNA"/>
</dbReference>
<organism evidence="2 3">
    <name type="scientific">Coleophoma crateriformis</name>
    <dbReference type="NCBI Taxonomy" id="565419"/>
    <lineage>
        <taxon>Eukaryota</taxon>
        <taxon>Fungi</taxon>
        <taxon>Dikarya</taxon>
        <taxon>Ascomycota</taxon>
        <taxon>Pezizomycotina</taxon>
        <taxon>Leotiomycetes</taxon>
        <taxon>Helotiales</taxon>
        <taxon>Dermateaceae</taxon>
        <taxon>Coleophoma</taxon>
    </lineage>
</organism>
<evidence type="ECO:0000313" key="3">
    <source>
        <dbReference type="Proteomes" id="UP000256328"/>
    </source>
</evidence>
<keyword evidence="1" id="KW-0732">Signal</keyword>
<protein>
    <recommendedName>
        <fullName evidence="4">Extracellular membrane protein CFEM domain-containing protein</fullName>
    </recommendedName>
</protein>
<name>A0A3D8Q474_9HELO</name>
<accession>A0A3D8Q474</accession>
<feature type="chain" id="PRO_5017706495" description="Extracellular membrane protein CFEM domain-containing protein" evidence="1">
    <location>
        <begin position="20"/>
        <end position="121"/>
    </location>
</feature>
<evidence type="ECO:0000256" key="1">
    <source>
        <dbReference type="SAM" id="SignalP"/>
    </source>
</evidence>
<evidence type="ECO:0000313" key="2">
    <source>
        <dbReference type="EMBL" id="RDW56490.1"/>
    </source>
</evidence>
<reference evidence="2 3" key="1">
    <citation type="journal article" date="2018" name="IMA Fungus">
        <title>IMA Genome-F 9: Draft genome sequence of Annulohypoxylon stygium, Aspergillus mulundensis, Berkeleyomyces basicola (syn. Thielaviopsis basicola), Ceratocystis smalleyi, two Cercospora beticola strains, Coleophoma cylindrospora, Fusarium fracticaudum, Phialophora cf. hyalina, and Morchella septimelata.</title>
        <authorList>
            <person name="Wingfield B.D."/>
            <person name="Bills G.F."/>
            <person name="Dong Y."/>
            <person name="Huang W."/>
            <person name="Nel W.J."/>
            <person name="Swalarsk-Parry B.S."/>
            <person name="Vaghefi N."/>
            <person name="Wilken P.M."/>
            <person name="An Z."/>
            <person name="de Beer Z.W."/>
            <person name="De Vos L."/>
            <person name="Chen L."/>
            <person name="Duong T.A."/>
            <person name="Gao Y."/>
            <person name="Hammerbacher A."/>
            <person name="Kikkert J.R."/>
            <person name="Li Y."/>
            <person name="Li H."/>
            <person name="Li K."/>
            <person name="Li Q."/>
            <person name="Liu X."/>
            <person name="Ma X."/>
            <person name="Naidoo K."/>
            <person name="Pethybridge S.J."/>
            <person name="Sun J."/>
            <person name="Steenkamp E.T."/>
            <person name="van der Nest M.A."/>
            <person name="van Wyk S."/>
            <person name="Wingfield M.J."/>
            <person name="Xiong C."/>
            <person name="Yue Q."/>
            <person name="Zhang X."/>
        </authorList>
    </citation>
    <scope>NUCLEOTIDE SEQUENCE [LARGE SCALE GENOMIC DNA]</scope>
    <source>
        <strain evidence="2 3">BP5796</strain>
    </source>
</reference>